<dbReference type="EMBL" id="JAMZEB010000002">
    <property type="protein sequence ID" value="MCP2365310.1"/>
    <property type="molecule type" value="Genomic_DNA"/>
</dbReference>
<evidence type="ECO:0000313" key="1">
    <source>
        <dbReference type="EMBL" id="MCP2365310.1"/>
    </source>
</evidence>
<accession>A0A9X2GWN7</accession>
<comment type="caution">
    <text evidence="1">The sequence shown here is derived from an EMBL/GenBank/DDBJ whole genome shotgun (WGS) entry which is preliminary data.</text>
</comment>
<keyword evidence="2" id="KW-1185">Reference proteome</keyword>
<gene>
    <name evidence="1" type="ORF">HD597_012330</name>
</gene>
<reference evidence="1" key="1">
    <citation type="submission" date="2022-06" db="EMBL/GenBank/DDBJ databases">
        <title>Sequencing the genomes of 1000 actinobacteria strains.</title>
        <authorList>
            <person name="Klenk H.-P."/>
        </authorList>
    </citation>
    <scope>NUCLEOTIDE SEQUENCE</scope>
    <source>
        <strain evidence="1">DSM 46694</strain>
    </source>
</reference>
<dbReference type="AlphaFoldDB" id="A0A9X2GWN7"/>
<sequence>MIVRAPVGSMSRTTEEVWAGQHLYAFDVDSDPGSAGKP</sequence>
<protein>
    <submittedName>
        <fullName evidence="1">Uncharacterized protein</fullName>
    </submittedName>
</protein>
<proteinExistence type="predicted"/>
<evidence type="ECO:0000313" key="2">
    <source>
        <dbReference type="Proteomes" id="UP001139648"/>
    </source>
</evidence>
<dbReference type="Proteomes" id="UP001139648">
    <property type="component" value="Unassembled WGS sequence"/>
</dbReference>
<name>A0A9X2GWN7_9ACTN</name>
<organism evidence="1 2">
    <name type="scientific">Nonomuraea thailandensis</name>
    <dbReference type="NCBI Taxonomy" id="1188745"/>
    <lineage>
        <taxon>Bacteria</taxon>
        <taxon>Bacillati</taxon>
        <taxon>Actinomycetota</taxon>
        <taxon>Actinomycetes</taxon>
        <taxon>Streptosporangiales</taxon>
        <taxon>Streptosporangiaceae</taxon>
        <taxon>Nonomuraea</taxon>
    </lineage>
</organism>